<dbReference type="Gene3D" id="3.40.630.30">
    <property type="match status" value="1"/>
</dbReference>
<organism evidence="2 3">
    <name type="scientific">Microvirga arsenatis</name>
    <dbReference type="NCBI Taxonomy" id="2692265"/>
    <lineage>
        <taxon>Bacteria</taxon>
        <taxon>Pseudomonadati</taxon>
        <taxon>Pseudomonadota</taxon>
        <taxon>Alphaproteobacteria</taxon>
        <taxon>Hyphomicrobiales</taxon>
        <taxon>Methylobacteriaceae</taxon>
        <taxon>Microvirga</taxon>
    </lineage>
</organism>
<evidence type="ECO:0000313" key="3">
    <source>
        <dbReference type="Proteomes" id="UP000818323"/>
    </source>
</evidence>
<dbReference type="InterPro" id="IPR016181">
    <property type="entry name" value="Acyl_CoA_acyltransferase"/>
</dbReference>
<comment type="caution">
    <text evidence="2">The sequence shown here is derived from an EMBL/GenBank/DDBJ whole genome shotgun (WGS) entry which is preliminary data.</text>
</comment>
<dbReference type="Pfam" id="PF13527">
    <property type="entry name" value="Acetyltransf_9"/>
    <property type="match status" value="1"/>
</dbReference>
<proteinExistence type="predicted"/>
<evidence type="ECO:0000313" key="2">
    <source>
        <dbReference type="EMBL" id="NBJ27017.1"/>
    </source>
</evidence>
<accession>A0ABW9Z4K0</accession>
<name>A0ABW9Z4K0_9HYPH</name>
<dbReference type="EMBL" id="JAAAXJ010000024">
    <property type="protein sequence ID" value="NBJ27017.1"/>
    <property type="molecule type" value="Genomic_DNA"/>
</dbReference>
<dbReference type="RefSeq" id="WP_161726219.1">
    <property type="nucleotide sequence ID" value="NZ_JAAAXI010000031.1"/>
</dbReference>
<dbReference type="InterPro" id="IPR000182">
    <property type="entry name" value="GNAT_dom"/>
</dbReference>
<protein>
    <submittedName>
        <fullName evidence="2">GNAT family N-acetyltransferase</fullName>
    </submittedName>
</protein>
<reference evidence="2 3" key="1">
    <citation type="submission" date="2020-01" db="EMBL/GenBank/DDBJ databases">
        <title>Microvirga sp. nov., an arsenate reduction bacterium isolated from Tibet hotspring sediments.</title>
        <authorList>
            <person name="Yuan C.-G."/>
        </authorList>
    </citation>
    <scope>NUCLEOTIDE SEQUENCE [LARGE SCALE GENOMIC DNA]</scope>
    <source>
        <strain evidence="2 3">SYSU G3D203</strain>
    </source>
</reference>
<evidence type="ECO:0000259" key="1">
    <source>
        <dbReference type="PROSITE" id="PS51186"/>
    </source>
</evidence>
<sequence>MTELRFSPCTIRPGELTQYANLLRACFPKSHDRYTDRYLSWLYLENPDGPVVGFDAWDGDSLAAHYACIPIRAHLAGGEAKVLLSLNTATHPSYQGRGLFTKLARLTYERAAESGYLAVIGVANANSTPGFLTKLSFQHVASLKALIGFGPLRVTPEIVQNRSSDFVRLWSPQALAWRLANPFRPVRVAAAKPGLVAFGASTGIPGFTAWSERPVDASWNIKAKPSLTATGARVFLGLLPEGERHSSFFWNIPARLRPAPLNFIYRPLRETAPKKIVAERIFFDFLDFDAF</sequence>
<keyword evidence="3" id="KW-1185">Reference proteome</keyword>
<gene>
    <name evidence="2" type="ORF">GR303_22050</name>
</gene>
<dbReference type="SUPFAM" id="SSF55729">
    <property type="entry name" value="Acyl-CoA N-acyltransferases (Nat)"/>
    <property type="match status" value="1"/>
</dbReference>
<dbReference type="PROSITE" id="PS51186">
    <property type="entry name" value="GNAT"/>
    <property type="match status" value="1"/>
</dbReference>
<feature type="domain" description="N-acetyltransferase" evidence="1">
    <location>
        <begin position="4"/>
        <end position="182"/>
    </location>
</feature>
<dbReference type="Proteomes" id="UP000818323">
    <property type="component" value="Unassembled WGS sequence"/>
</dbReference>